<evidence type="ECO:0000256" key="9">
    <source>
        <dbReference type="ARBA" id="ARBA00022837"/>
    </source>
</evidence>
<evidence type="ECO:0000256" key="7">
    <source>
        <dbReference type="ARBA" id="ARBA00022723"/>
    </source>
</evidence>
<protein>
    <recommendedName>
        <fullName evidence="5 11">Pectate lyase</fullName>
        <ecNumber evidence="5 11">4.2.2.2</ecNumber>
    </recommendedName>
</protein>
<dbReference type="GO" id="GO:0046872">
    <property type="term" value="F:metal ion binding"/>
    <property type="evidence" value="ECO:0007669"/>
    <property type="project" value="UniProtKB-KW"/>
</dbReference>
<dbReference type="PANTHER" id="PTHR31683:SF208">
    <property type="entry name" value="PECTATE LYASE"/>
    <property type="match status" value="1"/>
</dbReference>
<evidence type="ECO:0000256" key="10">
    <source>
        <dbReference type="ARBA" id="ARBA00023239"/>
    </source>
</evidence>
<comment type="cofactor">
    <cofactor evidence="11">
        <name>Ca(2+)</name>
        <dbReference type="ChEBI" id="CHEBI:29108"/>
    </cofactor>
    <text evidence="11">Binds 1 Ca(2+) ion. Required for its activity.</text>
</comment>
<keyword evidence="6" id="KW-0134">Cell wall</keyword>
<dbReference type="Proteomes" id="UP000238479">
    <property type="component" value="Chromosome 5"/>
</dbReference>
<dbReference type="SMART" id="SM00656">
    <property type="entry name" value="Amb_all"/>
    <property type="match status" value="1"/>
</dbReference>
<comment type="catalytic activity">
    <reaction evidence="1 11">
        <text>Eliminative cleavage of (1-&gt;4)-alpha-D-galacturonan to give oligosaccharides with 4-deoxy-alpha-D-galact-4-enuronosyl groups at their non-reducing ends.</text>
        <dbReference type="EC" id="4.2.2.2"/>
    </reaction>
</comment>
<dbReference type="InterPro" id="IPR011050">
    <property type="entry name" value="Pectin_lyase_fold/virulence"/>
</dbReference>
<evidence type="ECO:0000256" key="1">
    <source>
        <dbReference type="ARBA" id="ARBA00000695"/>
    </source>
</evidence>
<dbReference type="AlphaFoldDB" id="A0A2P6Q253"/>
<keyword evidence="14" id="KW-1185">Reference proteome</keyword>
<accession>A0A2P6Q253</accession>
<dbReference type="PRINTS" id="PR00807">
    <property type="entry name" value="AMBALLERGEN"/>
</dbReference>
<evidence type="ECO:0000256" key="11">
    <source>
        <dbReference type="RuleBase" id="RU361123"/>
    </source>
</evidence>
<dbReference type="InterPro" id="IPR045032">
    <property type="entry name" value="PEL"/>
</dbReference>
<name>A0A2P6Q253_ROSCH</name>
<dbReference type="Pfam" id="PF00544">
    <property type="entry name" value="Pectate_lyase_4"/>
    <property type="match status" value="1"/>
</dbReference>
<evidence type="ECO:0000256" key="6">
    <source>
        <dbReference type="ARBA" id="ARBA00022512"/>
    </source>
</evidence>
<dbReference type="Gene3D" id="2.160.20.10">
    <property type="entry name" value="Single-stranded right-handed beta-helix, Pectin lyase-like"/>
    <property type="match status" value="1"/>
</dbReference>
<comment type="similarity">
    <text evidence="4 11">Belongs to the polysaccharide lyase 1 family.</text>
</comment>
<dbReference type="InterPro" id="IPR018082">
    <property type="entry name" value="AmbAllergen"/>
</dbReference>
<keyword evidence="6" id="KW-0964">Secreted</keyword>
<proteinExistence type="inferred from homology"/>
<evidence type="ECO:0000256" key="3">
    <source>
        <dbReference type="ARBA" id="ARBA00005220"/>
    </source>
</evidence>
<evidence type="ECO:0000256" key="5">
    <source>
        <dbReference type="ARBA" id="ARBA00012272"/>
    </source>
</evidence>
<dbReference type="UniPathway" id="UPA00545">
    <property type="reaction ID" value="UER00824"/>
</dbReference>
<dbReference type="OrthoDB" id="1637350at2759"/>
<evidence type="ECO:0000256" key="4">
    <source>
        <dbReference type="ARBA" id="ARBA00010980"/>
    </source>
</evidence>
<feature type="domain" description="Pectate lyase" evidence="12">
    <location>
        <begin position="143"/>
        <end position="341"/>
    </location>
</feature>
<feature type="chain" id="PRO_5015020341" description="Pectate lyase" evidence="11">
    <location>
        <begin position="32"/>
        <end position="420"/>
    </location>
</feature>
<dbReference type="STRING" id="74649.A0A2P6Q253"/>
<dbReference type="GO" id="GO:0045490">
    <property type="term" value="P:pectin catabolic process"/>
    <property type="evidence" value="ECO:0007669"/>
    <property type="project" value="UniProtKB-UniPathway"/>
</dbReference>
<evidence type="ECO:0000313" key="13">
    <source>
        <dbReference type="EMBL" id="PRQ28234.1"/>
    </source>
</evidence>
<keyword evidence="8 11" id="KW-0732">Signal</keyword>
<dbReference type="InterPro" id="IPR002022">
    <property type="entry name" value="Pec_lyase"/>
</dbReference>
<comment type="caution">
    <text evidence="13">The sequence shown here is derived from an EMBL/GenBank/DDBJ whole genome shotgun (WGS) entry which is preliminary data.</text>
</comment>
<comment type="subcellular location">
    <subcellularLocation>
        <location evidence="2">Secreted</location>
        <location evidence="2">Cell wall</location>
    </subcellularLocation>
</comment>
<dbReference type="InterPro" id="IPR012334">
    <property type="entry name" value="Pectin_lyas_fold"/>
</dbReference>
<keyword evidence="10 11" id="KW-0456">Lyase</keyword>
<evidence type="ECO:0000256" key="8">
    <source>
        <dbReference type="ARBA" id="ARBA00022729"/>
    </source>
</evidence>
<keyword evidence="9 11" id="KW-0106">Calcium</keyword>
<gene>
    <name evidence="13" type="ORF">RchiOBHm_Chr5g0000831</name>
</gene>
<reference evidence="13 14" key="1">
    <citation type="journal article" date="2018" name="Nat. Genet.">
        <title>The Rosa genome provides new insights in the design of modern roses.</title>
        <authorList>
            <person name="Bendahmane M."/>
        </authorList>
    </citation>
    <scope>NUCLEOTIDE SEQUENCE [LARGE SCALE GENOMIC DNA]</scope>
    <source>
        <strain evidence="14">cv. Old Blush</strain>
    </source>
</reference>
<feature type="signal peptide" evidence="11">
    <location>
        <begin position="1"/>
        <end position="31"/>
    </location>
</feature>
<dbReference type="OMA" id="NNDYPNG"/>
<dbReference type="GO" id="GO:0030570">
    <property type="term" value="F:pectate lyase activity"/>
    <property type="evidence" value="ECO:0007669"/>
    <property type="project" value="UniProtKB-EC"/>
</dbReference>
<evidence type="ECO:0000259" key="12">
    <source>
        <dbReference type="SMART" id="SM00656"/>
    </source>
</evidence>
<keyword evidence="7 11" id="KW-0479">Metal-binding</keyword>
<dbReference type="EC" id="4.2.2.2" evidence="5 11"/>
<sequence length="420" mass="46453">MVVSESNRYCLYACMWTSLLLVFGFVENCSSSAVDDPDQIGSMVDMSIRNNGTERETMRKQQASCRTGNPIDDCWRCDLNWFNNRKRLADCAIGFGKNAKGGRDGRFYVVSDSSDNDAVNPRPGTLRHAVIQIEPLWIVFARDMLITLKQELIMNSFKTIDGRGVNVQIAYGAGITIQYVTNIIIHGVHIHHCKPTGNAMVRSSPSHFGRRGMADGDAISIFGSKNIWIDHNSLSNCYDGLVDVVEASTAVTVSNNLFTDHDKVMLLGHNDAYTQDKVMQVTVAYNRFGQGLGQRMPHCRHGSFHVLNNDYPNGWGVYAIGGAANPTINSQGNRFYADAVKHPYTNQVTKRISGSESEWKRWNWRSSGDVFLNGAYFVPSGDASRAAYVKASSTLPKPASMVEAITADAGVLSCRRDHVC</sequence>
<dbReference type="EMBL" id="PDCK01000043">
    <property type="protein sequence ID" value="PRQ28234.1"/>
    <property type="molecule type" value="Genomic_DNA"/>
</dbReference>
<dbReference type="SUPFAM" id="SSF51126">
    <property type="entry name" value="Pectin lyase-like"/>
    <property type="match status" value="1"/>
</dbReference>
<dbReference type="Gramene" id="PRQ28234">
    <property type="protein sequence ID" value="PRQ28234"/>
    <property type="gene ID" value="RchiOBHm_Chr5g0000831"/>
</dbReference>
<evidence type="ECO:0000313" key="14">
    <source>
        <dbReference type="Proteomes" id="UP000238479"/>
    </source>
</evidence>
<dbReference type="PANTHER" id="PTHR31683">
    <property type="entry name" value="PECTATE LYASE 18-RELATED"/>
    <property type="match status" value="1"/>
</dbReference>
<organism evidence="13 14">
    <name type="scientific">Rosa chinensis</name>
    <name type="common">China rose</name>
    <dbReference type="NCBI Taxonomy" id="74649"/>
    <lineage>
        <taxon>Eukaryota</taxon>
        <taxon>Viridiplantae</taxon>
        <taxon>Streptophyta</taxon>
        <taxon>Embryophyta</taxon>
        <taxon>Tracheophyta</taxon>
        <taxon>Spermatophyta</taxon>
        <taxon>Magnoliopsida</taxon>
        <taxon>eudicotyledons</taxon>
        <taxon>Gunneridae</taxon>
        <taxon>Pentapetalae</taxon>
        <taxon>rosids</taxon>
        <taxon>fabids</taxon>
        <taxon>Rosales</taxon>
        <taxon>Rosaceae</taxon>
        <taxon>Rosoideae</taxon>
        <taxon>Rosoideae incertae sedis</taxon>
        <taxon>Rosa</taxon>
    </lineage>
</organism>
<evidence type="ECO:0000256" key="2">
    <source>
        <dbReference type="ARBA" id="ARBA00004191"/>
    </source>
</evidence>
<comment type="pathway">
    <text evidence="3 11">Glycan metabolism; pectin degradation; 2-dehydro-3-deoxy-D-gluconate from pectin: step 2/5.</text>
</comment>